<feature type="signal peptide" evidence="1">
    <location>
        <begin position="1"/>
        <end position="32"/>
    </location>
</feature>
<dbReference type="Proteomes" id="UP001214441">
    <property type="component" value="Unassembled WGS sequence"/>
</dbReference>
<reference evidence="2 3" key="1">
    <citation type="submission" date="2023-05" db="EMBL/GenBank/DDBJ databases">
        <title>Streptantibioticus silvisoli sp. nov., acidotolerant actinomycetes 1 from pine litter.</title>
        <authorList>
            <person name="Swiecimska M."/>
            <person name="Golinska P."/>
            <person name="Sangal V."/>
            <person name="Wachnowicz B."/>
            <person name="Goodfellow M."/>
        </authorList>
    </citation>
    <scope>NUCLEOTIDE SEQUENCE [LARGE SCALE GENOMIC DNA]</scope>
    <source>
        <strain evidence="2 3">DSM 42109</strain>
    </source>
</reference>
<keyword evidence="1" id="KW-0732">Signal</keyword>
<evidence type="ECO:0000313" key="3">
    <source>
        <dbReference type="Proteomes" id="UP001214441"/>
    </source>
</evidence>
<evidence type="ECO:0000256" key="1">
    <source>
        <dbReference type="SAM" id="SignalP"/>
    </source>
</evidence>
<dbReference type="RefSeq" id="WP_274046274.1">
    <property type="nucleotide sequence ID" value="NZ_JANCPR020000068.1"/>
</dbReference>
<organism evidence="2 3">
    <name type="scientific">Streptomyces iconiensis</name>
    <dbReference type="NCBI Taxonomy" id="1384038"/>
    <lineage>
        <taxon>Bacteria</taxon>
        <taxon>Bacillati</taxon>
        <taxon>Actinomycetota</taxon>
        <taxon>Actinomycetes</taxon>
        <taxon>Kitasatosporales</taxon>
        <taxon>Streptomycetaceae</taxon>
        <taxon>Streptomyces</taxon>
    </lineage>
</organism>
<protein>
    <recommendedName>
        <fullName evidence="4">PknH-like extracellular domain-containing protein</fullName>
    </recommendedName>
</protein>
<feature type="chain" id="PRO_5045880243" description="PknH-like extracellular domain-containing protein" evidence="1">
    <location>
        <begin position="33"/>
        <end position="204"/>
    </location>
</feature>
<proteinExistence type="predicted"/>
<accession>A0ABT7A959</accession>
<dbReference type="EMBL" id="JANCPR020000068">
    <property type="protein sequence ID" value="MDJ1137887.1"/>
    <property type="molecule type" value="Genomic_DNA"/>
</dbReference>
<evidence type="ECO:0000313" key="2">
    <source>
        <dbReference type="EMBL" id="MDJ1137887.1"/>
    </source>
</evidence>
<keyword evidence="3" id="KW-1185">Reference proteome</keyword>
<comment type="caution">
    <text evidence="2">The sequence shown here is derived from an EMBL/GenBank/DDBJ whole genome shotgun (WGS) entry which is preliminary data.</text>
</comment>
<evidence type="ECO:0008006" key="4">
    <source>
        <dbReference type="Google" id="ProtNLM"/>
    </source>
</evidence>
<name>A0ABT7A959_9ACTN</name>
<gene>
    <name evidence="2" type="ORF">NMN56_039220</name>
</gene>
<sequence length="204" mass="21192">MRTTTVRRAAAAATASAAALSLALLTAGPATAAPAPGFLKPADLPPHSSSAWFAGKVTKGLPDPETFCFEGAVPDRAGTYHRDYRTDYDTGASQVTVTLASAKAADRLAARLEARAANCAADWLRDNPGSTASWDDYGTVSAGDRAHVYGVHTAPPESEHGVNLLGVAREGATVTLVRWAEMGTLPQAPVTAFRTTVSTAVDRL</sequence>